<keyword evidence="2" id="KW-0732">Signal</keyword>
<evidence type="ECO:0008006" key="5">
    <source>
        <dbReference type="Google" id="ProtNLM"/>
    </source>
</evidence>
<evidence type="ECO:0000256" key="1">
    <source>
        <dbReference type="SAM" id="MobiDB-lite"/>
    </source>
</evidence>
<feature type="signal peptide" evidence="2">
    <location>
        <begin position="1"/>
        <end position="19"/>
    </location>
</feature>
<feature type="compositionally biased region" description="Basic residues" evidence="1">
    <location>
        <begin position="45"/>
        <end position="58"/>
    </location>
</feature>
<name>A0A8T0N2L1_PANVG</name>
<accession>A0A8T0N2L1</accession>
<reference evidence="3" key="1">
    <citation type="submission" date="2020-05" db="EMBL/GenBank/DDBJ databases">
        <title>WGS assembly of Panicum virgatum.</title>
        <authorList>
            <person name="Lovell J.T."/>
            <person name="Jenkins J."/>
            <person name="Shu S."/>
            <person name="Juenger T.E."/>
            <person name="Schmutz J."/>
        </authorList>
    </citation>
    <scope>NUCLEOTIDE SEQUENCE</scope>
    <source>
        <strain evidence="3">AP13</strain>
    </source>
</reference>
<evidence type="ECO:0000256" key="2">
    <source>
        <dbReference type="SAM" id="SignalP"/>
    </source>
</evidence>
<evidence type="ECO:0000313" key="3">
    <source>
        <dbReference type="EMBL" id="KAG2541256.1"/>
    </source>
</evidence>
<feature type="chain" id="PRO_5035733206" description="Secreted protein" evidence="2">
    <location>
        <begin position="20"/>
        <end position="70"/>
    </location>
</feature>
<dbReference type="AlphaFoldDB" id="A0A8T0N2L1"/>
<evidence type="ECO:0000313" key="4">
    <source>
        <dbReference type="Proteomes" id="UP000823388"/>
    </source>
</evidence>
<sequence>MPLLPLALHLLYLAGDPWAMVGSGRSNLVCRPPLHSNNMSASSSRSHRMASHTAKRTALRTEAGGSLQQV</sequence>
<protein>
    <recommendedName>
        <fullName evidence="5">Secreted protein</fullName>
    </recommendedName>
</protein>
<organism evidence="3 4">
    <name type="scientific">Panicum virgatum</name>
    <name type="common">Blackwell switchgrass</name>
    <dbReference type="NCBI Taxonomy" id="38727"/>
    <lineage>
        <taxon>Eukaryota</taxon>
        <taxon>Viridiplantae</taxon>
        <taxon>Streptophyta</taxon>
        <taxon>Embryophyta</taxon>
        <taxon>Tracheophyta</taxon>
        <taxon>Spermatophyta</taxon>
        <taxon>Magnoliopsida</taxon>
        <taxon>Liliopsida</taxon>
        <taxon>Poales</taxon>
        <taxon>Poaceae</taxon>
        <taxon>PACMAD clade</taxon>
        <taxon>Panicoideae</taxon>
        <taxon>Panicodae</taxon>
        <taxon>Paniceae</taxon>
        <taxon>Panicinae</taxon>
        <taxon>Panicum</taxon>
        <taxon>Panicum sect. Hiantes</taxon>
    </lineage>
</organism>
<comment type="caution">
    <text evidence="3">The sequence shown here is derived from an EMBL/GenBank/DDBJ whole genome shotgun (WGS) entry which is preliminary data.</text>
</comment>
<dbReference type="EMBL" id="CM029054">
    <property type="protein sequence ID" value="KAG2541256.1"/>
    <property type="molecule type" value="Genomic_DNA"/>
</dbReference>
<feature type="region of interest" description="Disordered" evidence="1">
    <location>
        <begin position="34"/>
        <end position="70"/>
    </location>
</feature>
<dbReference type="Proteomes" id="UP000823388">
    <property type="component" value="Chromosome 9N"/>
</dbReference>
<keyword evidence="4" id="KW-1185">Reference proteome</keyword>
<proteinExistence type="predicted"/>
<feature type="compositionally biased region" description="Low complexity" evidence="1">
    <location>
        <begin position="35"/>
        <end position="44"/>
    </location>
</feature>
<gene>
    <name evidence="3" type="ORF">PVAP13_9NG612614</name>
</gene>